<feature type="compositionally biased region" description="Basic and acidic residues" evidence="1">
    <location>
        <begin position="541"/>
        <end position="554"/>
    </location>
</feature>
<keyword evidence="2" id="KW-0472">Membrane</keyword>
<keyword evidence="2" id="KW-0812">Transmembrane</keyword>
<evidence type="ECO:0000256" key="3">
    <source>
        <dbReference type="SAM" id="SignalP"/>
    </source>
</evidence>
<feature type="domain" description="Ig-like" evidence="4">
    <location>
        <begin position="190"/>
        <end position="292"/>
    </location>
</feature>
<keyword evidence="2" id="KW-1133">Transmembrane helix</keyword>
<sequence>MVRAVIMSTAGKLAVLIFLVLLHETKGTELDCGPGGEAREGSDHTLTCDGIQDGQPVAWIKTAPVFGDITVASCTDVSSCQSNFTSKYDVTRPSNVSSTLKILDVERDDAPDIGECVVGFDEMTSQVNGRCEMHKVYPRPTCSWYQTLQYVDASKHQIYFRATCDLHSPLPTSPGTYSYKVLITPGLVEPQITYTTTTVVAFPATPTLRNCPQDYVTDADVTSCTCVTTDLGSPQGYLAWYDPSNTIILRNTSLVLTLPFSDVIAENSEATYRCAAVHHTGSPNVSYTPKIAVAPNKPVLSGLKEDADYSVDEFVNAACSANGGKPAITRVILACGERRNQSSSQVGETVVSRLLFKLQGSDKNGLQCACSAANGYFTSENVTVTLKVKGSSTSDSDNGDTKSIDDVGLIVGVLGSVVAALIIGLIAHAKRRTCLGTKGKETHGQTPQEPGNGSADERMYADNEPILENEHLHMIQDHNTTEQIVSPKPTDKHQDSEKPSISNPMTDASRMEREKLDSKGTMYSTSQPAQADTAHAGPGCTEHKRMNPTDEAHRATSGQSSPPETEVTEKNVHPQVQGPDLFKPTASSQQQVTSKNSSSGSSESAVEDPLTADNDTVDNPHSSLGKSQDLNLGESQSPSAKSKNTESAEAGVPAAQNITPSARETSRMSVTQATNETSTKDTSTSSSPADGCHSSVHSSLSSGENSPSSITGSVSSPDGSLSPNPEYKGTETIAGRKEILLKNETCSAPENKHGIAATDKSDKSEDAFTKEDDSESAKAAPSLQLEEQSTDM</sequence>
<feature type="region of interest" description="Disordered" evidence="1">
    <location>
        <begin position="482"/>
        <end position="792"/>
    </location>
</feature>
<organism evidence="5 6">
    <name type="scientific">Batillaria attramentaria</name>
    <dbReference type="NCBI Taxonomy" id="370345"/>
    <lineage>
        <taxon>Eukaryota</taxon>
        <taxon>Metazoa</taxon>
        <taxon>Spiralia</taxon>
        <taxon>Lophotrochozoa</taxon>
        <taxon>Mollusca</taxon>
        <taxon>Gastropoda</taxon>
        <taxon>Caenogastropoda</taxon>
        <taxon>Sorbeoconcha</taxon>
        <taxon>Cerithioidea</taxon>
        <taxon>Batillariidae</taxon>
        <taxon>Batillaria</taxon>
    </lineage>
</organism>
<dbReference type="Proteomes" id="UP001519460">
    <property type="component" value="Unassembled WGS sequence"/>
</dbReference>
<evidence type="ECO:0000256" key="1">
    <source>
        <dbReference type="SAM" id="MobiDB-lite"/>
    </source>
</evidence>
<feature type="compositionally biased region" description="Low complexity" evidence="1">
    <location>
        <begin position="674"/>
        <end position="687"/>
    </location>
</feature>
<feature type="compositionally biased region" description="Basic and acidic residues" evidence="1">
    <location>
        <begin position="489"/>
        <end position="498"/>
    </location>
</feature>
<dbReference type="EMBL" id="JACVVK020000023">
    <property type="protein sequence ID" value="KAK7502944.1"/>
    <property type="molecule type" value="Genomic_DNA"/>
</dbReference>
<evidence type="ECO:0000313" key="6">
    <source>
        <dbReference type="Proteomes" id="UP001519460"/>
    </source>
</evidence>
<keyword evidence="3" id="KW-0732">Signal</keyword>
<keyword evidence="6" id="KW-1185">Reference proteome</keyword>
<feature type="compositionally biased region" description="Polar residues" evidence="1">
    <location>
        <begin position="656"/>
        <end position="673"/>
    </location>
</feature>
<evidence type="ECO:0000259" key="4">
    <source>
        <dbReference type="PROSITE" id="PS50835"/>
    </source>
</evidence>
<feature type="transmembrane region" description="Helical" evidence="2">
    <location>
        <begin position="407"/>
        <end position="427"/>
    </location>
</feature>
<feature type="compositionally biased region" description="Low complexity" evidence="1">
    <location>
        <begin position="694"/>
        <end position="720"/>
    </location>
</feature>
<evidence type="ECO:0000256" key="2">
    <source>
        <dbReference type="SAM" id="Phobius"/>
    </source>
</evidence>
<dbReference type="AlphaFoldDB" id="A0ABD0LV91"/>
<dbReference type="PROSITE" id="PS50835">
    <property type="entry name" value="IG_LIKE"/>
    <property type="match status" value="1"/>
</dbReference>
<feature type="compositionally biased region" description="Basic and acidic residues" evidence="1">
    <location>
        <begin position="759"/>
        <end position="771"/>
    </location>
</feature>
<feature type="compositionally biased region" description="Low complexity" evidence="1">
    <location>
        <begin position="594"/>
        <end position="604"/>
    </location>
</feature>
<feature type="region of interest" description="Disordered" evidence="1">
    <location>
        <begin position="437"/>
        <end position="458"/>
    </location>
</feature>
<dbReference type="InterPro" id="IPR007110">
    <property type="entry name" value="Ig-like_dom"/>
</dbReference>
<gene>
    <name evidence="5" type="ORF">BaRGS_00005893</name>
</gene>
<accession>A0ABD0LV91</accession>
<feature type="compositionally biased region" description="Basic and acidic residues" evidence="1">
    <location>
        <begin position="509"/>
        <end position="518"/>
    </location>
</feature>
<feature type="compositionally biased region" description="Polar residues" evidence="1">
    <location>
        <begin position="521"/>
        <end position="530"/>
    </location>
</feature>
<evidence type="ECO:0000313" key="5">
    <source>
        <dbReference type="EMBL" id="KAK7502944.1"/>
    </source>
</evidence>
<reference evidence="5 6" key="1">
    <citation type="journal article" date="2023" name="Sci. Data">
        <title>Genome assembly of the Korean intertidal mud-creeper Batillaria attramentaria.</title>
        <authorList>
            <person name="Patra A.K."/>
            <person name="Ho P.T."/>
            <person name="Jun S."/>
            <person name="Lee S.J."/>
            <person name="Kim Y."/>
            <person name="Won Y.J."/>
        </authorList>
    </citation>
    <scope>NUCLEOTIDE SEQUENCE [LARGE SCALE GENOMIC DNA]</scope>
    <source>
        <strain evidence="5">Wonlab-2016</strain>
    </source>
</reference>
<name>A0ABD0LV91_9CAEN</name>
<proteinExistence type="predicted"/>
<feature type="chain" id="PRO_5044765641" description="Ig-like domain-containing protein" evidence="3">
    <location>
        <begin position="28"/>
        <end position="792"/>
    </location>
</feature>
<comment type="caution">
    <text evidence="5">The sequence shown here is derived from an EMBL/GenBank/DDBJ whole genome shotgun (WGS) entry which is preliminary data.</text>
</comment>
<protein>
    <recommendedName>
        <fullName evidence="4">Ig-like domain-containing protein</fullName>
    </recommendedName>
</protein>
<feature type="compositionally biased region" description="Polar residues" evidence="1">
    <location>
        <begin position="613"/>
        <end position="647"/>
    </location>
</feature>
<feature type="signal peptide" evidence="3">
    <location>
        <begin position="1"/>
        <end position="27"/>
    </location>
</feature>